<proteinExistence type="inferred from homology"/>
<dbReference type="Pfam" id="PF03883">
    <property type="entry name" value="H2O2_YaaD"/>
    <property type="match status" value="1"/>
</dbReference>
<reference evidence="2 3" key="1">
    <citation type="submission" date="2017-04" db="EMBL/GenBank/DDBJ databases">
        <authorList>
            <person name="Afonso C.L."/>
            <person name="Miller P.J."/>
            <person name="Scott M.A."/>
            <person name="Spackman E."/>
            <person name="Goraichik I."/>
            <person name="Dimitrov K.M."/>
            <person name="Suarez D.L."/>
            <person name="Swayne D.E."/>
        </authorList>
    </citation>
    <scope>NUCLEOTIDE SEQUENCE [LARGE SCALE GENOMIC DNA]</scope>
    <source>
        <strain evidence="2 3">DSM 26133</strain>
    </source>
</reference>
<accession>A0A1W2G4X8</accession>
<dbReference type="PANTHER" id="PTHR30283:SF4">
    <property type="entry name" value="PEROXIDE STRESS RESISTANCE PROTEIN YAAA"/>
    <property type="match status" value="1"/>
</dbReference>
<organism evidence="2 3">
    <name type="scientific">Reichenbachiella faecimaris</name>
    <dbReference type="NCBI Taxonomy" id="692418"/>
    <lineage>
        <taxon>Bacteria</taxon>
        <taxon>Pseudomonadati</taxon>
        <taxon>Bacteroidota</taxon>
        <taxon>Cytophagia</taxon>
        <taxon>Cytophagales</taxon>
        <taxon>Reichenbachiellaceae</taxon>
        <taxon>Reichenbachiella</taxon>
    </lineage>
</organism>
<gene>
    <name evidence="2" type="ORF">SAMN04488029_0062</name>
</gene>
<protein>
    <recommendedName>
        <fullName evidence="1">UPF0246 protein SAMN04488029_0062</fullName>
    </recommendedName>
</protein>
<dbReference type="Proteomes" id="UP000192472">
    <property type="component" value="Unassembled WGS sequence"/>
</dbReference>
<dbReference type="PANTHER" id="PTHR30283">
    <property type="entry name" value="PEROXIDE STRESS RESPONSE PROTEIN YAAA"/>
    <property type="match status" value="1"/>
</dbReference>
<keyword evidence="3" id="KW-1185">Reference proteome</keyword>
<dbReference type="GO" id="GO:0005829">
    <property type="term" value="C:cytosol"/>
    <property type="evidence" value="ECO:0007669"/>
    <property type="project" value="TreeGrafter"/>
</dbReference>
<sequence length="259" mass="30311">MIAVISPAKTLDFEKEIQQDSFTTPRLLTQTNRLIRELRLKKSGEIQQLMNVSENIAKLNVERYRDYRREHTVENSKQSIHAFKGDVYVGLDVDQLNADDIEFAQKHLRILSGLYGLLRPKDIIQPYRLEMGTSLTVGNEPTLYKYWNDRIVKLVHLDLKEHDDNTIVNLASNEYFKSIKRKSLKARVVNVEFLDLKNDKYKVISFFAKKARGMMARYIIKNRINEVELLKAFDYEGYYFDPQPSSDTHLVFKRDQASA</sequence>
<evidence type="ECO:0000313" key="3">
    <source>
        <dbReference type="Proteomes" id="UP000192472"/>
    </source>
</evidence>
<comment type="similarity">
    <text evidence="1">Belongs to the UPF0246 family.</text>
</comment>
<evidence type="ECO:0000313" key="2">
    <source>
        <dbReference type="EMBL" id="SMD31727.1"/>
    </source>
</evidence>
<evidence type="ECO:0000256" key="1">
    <source>
        <dbReference type="HAMAP-Rule" id="MF_00652"/>
    </source>
</evidence>
<dbReference type="NCBIfam" id="NF002542">
    <property type="entry name" value="PRK02101.1-3"/>
    <property type="match status" value="1"/>
</dbReference>
<dbReference type="EMBL" id="FWYF01000001">
    <property type="protein sequence ID" value="SMD31727.1"/>
    <property type="molecule type" value="Genomic_DNA"/>
</dbReference>
<dbReference type="RefSeq" id="WP_084370428.1">
    <property type="nucleotide sequence ID" value="NZ_FWYF01000001.1"/>
</dbReference>
<dbReference type="InterPro" id="IPR005583">
    <property type="entry name" value="YaaA"/>
</dbReference>
<dbReference type="AlphaFoldDB" id="A0A1W2G4X8"/>
<dbReference type="GO" id="GO:0033194">
    <property type="term" value="P:response to hydroperoxide"/>
    <property type="evidence" value="ECO:0007669"/>
    <property type="project" value="TreeGrafter"/>
</dbReference>
<name>A0A1W2G4X8_REIFA</name>
<dbReference type="OrthoDB" id="9777133at2"/>
<dbReference type="HAMAP" id="MF_00652">
    <property type="entry name" value="UPF0246"/>
    <property type="match status" value="1"/>
</dbReference>